<dbReference type="InterPro" id="IPR032675">
    <property type="entry name" value="LRR_dom_sf"/>
</dbReference>
<sequence>METLPSEILDQILSHLDHNDSIECVRVCQSWRKLIPPHVASLWSHIHLQQYAYHILDAVPIFAPFINTITLINFDVHLENALKTLNRTSKHLVLQKLKLQGTRMQANTGFIELFKPLRIDDLWIDDTTRDISEKIDFLDLMAAAQPRSFYYSDNPNHLPDICPSFTFNLKDINTPFCERLVSLTLRVYGFQYDLMTILQHCPNLKRLQTGYDTHADCQDIMTACPRLEYLDCNSIFDARYQFDWIDTPADDEHSRQERSLRFLRYRKATTQTLDFVLQHQSTLELLHLDCKLNAYRPQWQPFALQFQSNTLRMLSCRMLGDGEFLSTLLPSCPNLERVQLNGVRPRADLYHALASLPKLELLELGLSSDRTQPEDEPQALAELQQFLSQLSSSLKYLILKKESIFYNMLKPSVLLAAVRDLKKS</sequence>
<dbReference type="PANTHER" id="PTHR16134">
    <property type="entry name" value="F-BOX/TPR REPEAT PROTEIN POF3"/>
    <property type="match status" value="1"/>
</dbReference>
<protein>
    <recommendedName>
        <fullName evidence="1">F-box domain-containing protein</fullName>
    </recommendedName>
</protein>
<evidence type="ECO:0000259" key="1">
    <source>
        <dbReference type="PROSITE" id="PS50181"/>
    </source>
</evidence>
<dbReference type="PANTHER" id="PTHR16134:SF119">
    <property type="entry name" value="AT02038P-RELATED"/>
    <property type="match status" value="1"/>
</dbReference>
<gene>
    <name evidence="2" type="ORF">LRAMOSA02822</name>
</gene>
<name>A0A077WS26_9FUNG</name>
<dbReference type="EMBL" id="LK023335">
    <property type="protein sequence ID" value="CDS10145.1"/>
    <property type="molecule type" value="Genomic_DNA"/>
</dbReference>
<dbReference type="Gene3D" id="1.20.1280.50">
    <property type="match status" value="1"/>
</dbReference>
<dbReference type="SUPFAM" id="SSF81383">
    <property type="entry name" value="F-box domain"/>
    <property type="match status" value="1"/>
</dbReference>
<organism evidence="2">
    <name type="scientific">Lichtheimia ramosa</name>
    <dbReference type="NCBI Taxonomy" id="688394"/>
    <lineage>
        <taxon>Eukaryota</taxon>
        <taxon>Fungi</taxon>
        <taxon>Fungi incertae sedis</taxon>
        <taxon>Mucoromycota</taxon>
        <taxon>Mucoromycotina</taxon>
        <taxon>Mucoromycetes</taxon>
        <taxon>Mucorales</taxon>
        <taxon>Lichtheimiaceae</taxon>
        <taxon>Lichtheimia</taxon>
    </lineage>
</organism>
<accession>A0A077WS26</accession>
<dbReference type="Pfam" id="PF12937">
    <property type="entry name" value="F-box-like"/>
    <property type="match status" value="1"/>
</dbReference>
<proteinExistence type="predicted"/>
<dbReference type="SUPFAM" id="SSF52047">
    <property type="entry name" value="RNI-like"/>
    <property type="match status" value="1"/>
</dbReference>
<dbReference type="OrthoDB" id="2269967at2759"/>
<dbReference type="Gene3D" id="3.80.10.10">
    <property type="entry name" value="Ribonuclease Inhibitor"/>
    <property type="match status" value="2"/>
</dbReference>
<dbReference type="SMART" id="SM00256">
    <property type="entry name" value="FBOX"/>
    <property type="match status" value="1"/>
</dbReference>
<dbReference type="AlphaFoldDB" id="A0A077WS26"/>
<dbReference type="InterPro" id="IPR036047">
    <property type="entry name" value="F-box-like_dom_sf"/>
</dbReference>
<feature type="domain" description="F-box" evidence="1">
    <location>
        <begin position="1"/>
        <end position="46"/>
    </location>
</feature>
<dbReference type="InterPro" id="IPR001810">
    <property type="entry name" value="F-box_dom"/>
</dbReference>
<evidence type="ECO:0000313" key="2">
    <source>
        <dbReference type="EMBL" id="CDS10145.1"/>
    </source>
</evidence>
<dbReference type="PROSITE" id="PS50181">
    <property type="entry name" value="FBOX"/>
    <property type="match status" value="1"/>
</dbReference>
<dbReference type="CDD" id="cd09917">
    <property type="entry name" value="F-box_SF"/>
    <property type="match status" value="1"/>
</dbReference>
<reference evidence="2" key="1">
    <citation type="journal article" date="2014" name="Genome Announc.">
        <title>De novo whole-genome sequence and genome annotation of Lichtheimia ramosa.</title>
        <authorList>
            <person name="Linde J."/>
            <person name="Schwartze V."/>
            <person name="Binder U."/>
            <person name="Lass-Florl C."/>
            <person name="Voigt K."/>
            <person name="Horn F."/>
        </authorList>
    </citation>
    <scope>NUCLEOTIDE SEQUENCE</scope>
    <source>
        <strain evidence="2">JMRC FSU:6197</strain>
    </source>
</reference>